<organism evidence="9 10">
    <name type="scientific">Glarea lozoyensis (strain ATCC 74030 / MF5533)</name>
    <dbReference type="NCBI Taxonomy" id="1104152"/>
    <lineage>
        <taxon>Eukaryota</taxon>
        <taxon>Fungi</taxon>
        <taxon>Dikarya</taxon>
        <taxon>Ascomycota</taxon>
        <taxon>Pezizomycotina</taxon>
        <taxon>Leotiomycetes</taxon>
        <taxon>Helotiales</taxon>
        <taxon>Helotiaceae</taxon>
        <taxon>Glarea</taxon>
    </lineage>
</organism>
<dbReference type="InterPro" id="IPR002403">
    <property type="entry name" value="Cyt_P450_E_grp-IV"/>
</dbReference>
<dbReference type="GO" id="GO:0004497">
    <property type="term" value="F:monooxygenase activity"/>
    <property type="evidence" value="ECO:0007669"/>
    <property type="project" value="UniProtKB-KW"/>
</dbReference>
<comment type="cofactor">
    <cofactor evidence="1">
        <name>heme</name>
        <dbReference type="ChEBI" id="CHEBI:30413"/>
    </cofactor>
</comment>
<dbReference type="GO" id="GO:0020037">
    <property type="term" value="F:heme binding"/>
    <property type="evidence" value="ECO:0007669"/>
    <property type="project" value="InterPro"/>
</dbReference>
<keyword evidence="3" id="KW-0349">Heme</keyword>
<evidence type="ECO:0000256" key="4">
    <source>
        <dbReference type="ARBA" id="ARBA00022723"/>
    </source>
</evidence>
<dbReference type="Proteomes" id="UP000005446">
    <property type="component" value="Unassembled WGS sequence"/>
</dbReference>
<dbReference type="GO" id="GO:0005506">
    <property type="term" value="F:iron ion binding"/>
    <property type="evidence" value="ECO:0007669"/>
    <property type="project" value="InterPro"/>
</dbReference>
<keyword evidence="7" id="KW-0503">Monooxygenase</keyword>
<dbReference type="PRINTS" id="PR00465">
    <property type="entry name" value="EP450IV"/>
</dbReference>
<dbReference type="InParanoid" id="H0EI64"/>
<dbReference type="AlphaFoldDB" id="H0EI64"/>
<accession>H0EI64</accession>
<dbReference type="PANTHER" id="PTHR46206">
    <property type="entry name" value="CYTOCHROME P450"/>
    <property type="match status" value="1"/>
</dbReference>
<comment type="caution">
    <text evidence="9">The sequence shown here is derived from an EMBL/GenBank/DDBJ whole genome shotgun (WGS) entry which is preliminary data.</text>
</comment>
<dbReference type="Gene3D" id="1.10.630.10">
    <property type="entry name" value="Cytochrome P450"/>
    <property type="match status" value="2"/>
</dbReference>
<dbReference type="GO" id="GO:0016705">
    <property type="term" value="F:oxidoreductase activity, acting on paired donors, with incorporation or reduction of molecular oxygen"/>
    <property type="evidence" value="ECO:0007669"/>
    <property type="project" value="InterPro"/>
</dbReference>
<evidence type="ECO:0000256" key="1">
    <source>
        <dbReference type="ARBA" id="ARBA00001971"/>
    </source>
</evidence>
<keyword evidence="8" id="KW-0812">Transmembrane</keyword>
<reference evidence="9 10" key="1">
    <citation type="journal article" date="2012" name="Eukaryot. Cell">
        <title>Genome sequence of the fungus Glarea lozoyensis: the first genome sequence of a species from the Helotiaceae family.</title>
        <authorList>
            <person name="Youssar L."/>
            <person name="Gruening B.A."/>
            <person name="Erxleben A."/>
            <person name="Guenther S."/>
            <person name="Huettel W."/>
        </authorList>
    </citation>
    <scope>NUCLEOTIDE SEQUENCE [LARGE SCALE GENOMIC DNA]</scope>
    <source>
        <strain evidence="10">ATCC 74030 / MF5533</strain>
    </source>
</reference>
<keyword evidence="4" id="KW-0479">Metal-binding</keyword>
<keyword evidence="10" id="KW-1185">Reference proteome</keyword>
<evidence type="ECO:0000256" key="7">
    <source>
        <dbReference type="ARBA" id="ARBA00023033"/>
    </source>
</evidence>
<dbReference type="CDD" id="cd11041">
    <property type="entry name" value="CYP503A1-like"/>
    <property type="match status" value="1"/>
</dbReference>
<dbReference type="EMBL" id="AGUE01000044">
    <property type="protein sequence ID" value="EHL01857.1"/>
    <property type="molecule type" value="Genomic_DNA"/>
</dbReference>
<gene>
    <name evidence="9" type="ORF">M7I_2214</name>
</gene>
<protein>
    <submittedName>
        <fullName evidence="9">Putative Ent-kaurene oxidase</fullName>
    </submittedName>
</protein>
<name>H0EI64_GLAL7</name>
<keyword evidence="5" id="KW-0560">Oxidoreductase</keyword>
<dbReference type="OrthoDB" id="1844152at2759"/>
<evidence type="ECO:0000313" key="9">
    <source>
        <dbReference type="EMBL" id="EHL01857.1"/>
    </source>
</evidence>
<comment type="similarity">
    <text evidence="2">Belongs to the cytochrome P450 family.</text>
</comment>
<proteinExistence type="inferred from homology"/>
<evidence type="ECO:0000256" key="8">
    <source>
        <dbReference type="SAM" id="Phobius"/>
    </source>
</evidence>
<evidence type="ECO:0000256" key="2">
    <source>
        <dbReference type="ARBA" id="ARBA00010617"/>
    </source>
</evidence>
<evidence type="ECO:0000313" key="10">
    <source>
        <dbReference type="Proteomes" id="UP000005446"/>
    </source>
</evidence>
<keyword evidence="8" id="KW-1133">Transmembrane helix</keyword>
<dbReference type="Pfam" id="PF00067">
    <property type="entry name" value="p450"/>
    <property type="match status" value="1"/>
</dbReference>
<sequence>MEFQNHSLSFLFLIGFVLSLVHWIYHRLFSRHSLPPNLPWAGTRNRGASSRARSTLRSLFDTRGLLKESYTKYSKNGVTYVLPNVLTGPEVILPQSLMDWLLHQPDSVLDQGEVNRDFLQADFTMLHKKVVTDTVHKDVIQKELTRRLGDFTADVNEEIDFAFRKAWGVNTKDWTTVTAYDSMSEVITRISNRVLVGLPLCRNEDYLHYSSTFARFVVLESAAISLFPGFMKPTSESALDNKPKNDYVQWCLNHADDERDPEERGTFDKTEALLENIRRDIAAELGVGHRTWNKTSLSRIVLLDSTIRESMRLGGFVSRGVLKTVVAKDGVKLPGLSGVRLPYGSKVGIHAFPVHYDEDIYPEAQSFNPTRFCDDRSLEIKSEDASASQKQGQALVLKIGSFGFKVID</sequence>
<dbReference type="SUPFAM" id="SSF48264">
    <property type="entry name" value="Cytochrome P450"/>
    <property type="match status" value="1"/>
</dbReference>
<dbReference type="HOGENOM" id="CLU_022195_9_2_1"/>
<dbReference type="PANTHER" id="PTHR46206:SF1">
    <property type="entry name" value="P450, PUTATIVE (EUROFUNG)-RELATED"/>
    <property type="match status" value="1"/>
</dbReference>
<keyword evidence="6" id="KW-0408">Iron</keyword>
<feature type="transmembrane region" description="Helical" evidence="8">
    <location>
        <begin position="6"/>
        <end position="25"/>
    </location>
</feature>
<evidence type="ECO:0000256" key="5">
    <source>
        <dbReference type="ARBA" id="ARBA00023002"/>
    </source>
</evidence>
<dbReference type="InterPro" id="IPR036396">
    <property type="entry name" value="Cyt_P450_sf"/>
</dbReference>
<evidence type="ECO:0000256" key="6">
    <source>
        <dbReference type="ARBA" id="ARBA00023004"/>
    </source>
</evidence>
<evidence type="ECO:0000256" key="3">
    <source>
        <dbReference type="ARBA" id="ARBA00022617"/>
    </source>
</evidence>
<keyword evidence="8" id="KW-0472">Membrane</keyword>
<dbReference type="InterPro" id="IPR001128">
    <property type="entry name" value="Cyt_P450"/>
</dbReference>